<evidence type="ECO:0000256" key="1">
    <source>
        <dbReference type="SAM" id="MobiDB-lite"/>
    </source>
</evidence>
<dbReference type="OrthoDB" id="10346441at2759"/>
<evidence type="ECO:0000313" key="3">
    <source>
        <dbReference type="Proteomes" id="UP000018144"/>
    </source>
</evidence>
<evidence type="ECO:0000313" key="2">
    <source>
        <dbReference type="EMBL" id="CCX31197.1"/>
    </source>
</evidence>
<organism evidence="2 3">
    <name type="scientific">Pyronema omphalodes (strain CBS 100304)</name>
    <name type="common">Pyronema confluens</name>
    <dbReference type="NCBI Taxonomy" id="1076935"/>
    <lineage>
        <taxon>Eukaryota</taxon>
        <taxon>Fungi</taxon>
        <taxon>Dikarya</taxon>
        <taxon>Ascomycota</taxon>
        <taxon>Pezizomycotina</taxon>
        <taxon>Pezizomycetes</taxon>
        <taxon>Pezizales</taxon>
        <taxon>Pyronemataceae</taxon>
        <taxon>Pyronema</taxon>
    </lineage>
</organism>
<proteinExistence type="predicted"/>
<reference evidence="2 3" key="1">
    <citation type="journal article" date="2013" name="PLoS Genet.">
        <title>The genome and development-dependent transcriptomes of Pyronema confluens: a window into fungal evolution.</title>
        <authorList>
            <person name="Traeger S."/>
            <person name="Altegoer F."/>
            <person name="Freitag M."/>
            <person name="Gabaldon T."/>
            <person name="Kempken F."/>
            <person name="Kumar A."/>
            <person name="Marcet-Houben M."/>
            <person name="Poggeler S."/>
            <person name="Stajich J.E."/>
            <person name="Nowrousian M."/>
        </authorList>
    </citation>
    <scope>NUCLEOTIDE SEQUENCE [LARGE SCALE GENOMIC DNA]</scope>
    <source>
        <strain evidence="3">CBS 100304</strain>
        <tissue evidence="2">Vegetative mycelium</tissue>
    </source>
</reference>
<gene>
    <name evidence="2" type="ORF">PCON_10325</name>
</gene>
<feature type="compositionally biased region" description="Pro residues" evidence="1">
    <location>
        <begin position="57"/>
        <end position="66"/>
    </location>
</feature>
<sequence length="265" mass="30033">MGDVPYKLPDSPPITPPRGASALPLRRFYPRDSPPISVTPPPDFGIHSQFSRFTFGQPPPAPPPPGKAEIKHHDVSWISTSTRTQKFGGLGGSAKVKPELPLIDIPKPAIPEITVNPGTPMPEETVTHTLKVNVDDVLTPAVMERFYRRFHEDLSLFPPRQPKRMFELLVNTIQSLYAARARETEIWATDVMQKLETLIMERKKSEKRYMDDMMRLLVKKEALKKHLAEKYCVIKGLKLELALEKDHRRCKETKAVVASVQRNSV</sequence>
<dbReference type="AlphaFoldDB" id="U4LI38"/>
<dbReference type="Proteomes" id="UP000018144">
    <property type="component" value="Unassembled WGS sequence"/>
</dbReference>
<accession>U4LI38</accession>
<protein>
    <submittedName>
        <fullName evidence="2">Uncharacterized protein</fullName>
    </submittedName>
</protein>
<keyword evidence="3" id="KW-1185">Reference proteome</keyword>
<feature type="region of interest" description="Disordered" evidence="1">
    <location>
        <begin position="1"/>
        <end position="70"/>
    </location>
</feature>
<dbReference type="EMBL" id="HF935557">
    <property type="protein sequence ID" value="CCX31197.1"/>
    <property type="molecule type" value="Genomic_DNA"/>
</dbReference>
<name>U4LI38_PYROM</name>